<feature type="transmembrane region" description="Helical" evidence="4">
    <location>
        <begin position="20"/>
        <end position="39"/>
    </location>
</feature>
<evidence type="ECO:0000256" key="4">
    <source>
        <dbReference type="SAM" id="Phobius"/>
    </source>
</evidence>
<evidence type="ECO:0000313" key="6">
    <source>
        <dbReference type="Proteomes" id="UP000289738"/>
    </source>
</evidence>
<keyword evidence="1 4" id="KW-0812">Transmembrane</keyword>
<sequence length="309" mass="34979">MEQKKSSIVLVFREFKPHFLMVLVQVGYAFLYFITEASFNHGMSPFLYVTYRHIVAGVVMFPFAFFLERNERPMLGSWKFLCFPWLGKISVPINMNFASLQYTSPTFVASIVNVIASLTFIIAVVLSLSISVSVPQNRRYLNVPNPRGIAKVIGTMLSLGGAMTMTLYKGPTMRNLWRPLIHIPGKSAAATHENWLKGSLLAVIGCVSWYIMQVKTCMIYQTDHKTQPITARREPLSHETQPITARREPLSQFSYAAPALFPRILITGPHKFFMVRPLYSVIVITPPKDNIVPITFAIPGDLERQEPHT</sequence>
<keyword evidence="6" id="KW-1185">Reference proteome</keyword>
<feature type="transmembrane region" description="Helical" evidence="4">
    <location>
        <begin position="107"/>
        <end position="128"/>
    </location>
</feature>
<dbReference type="GO" id="GO:0022857">
    <property type="term" value="F:transmembrane transporter activity"/>
    <property type="evidence" value="ECO:0007669"/>
    <property type="project" value="InterPro"/>
</dbReference>
<name>A0A444ZP81_ARAHY</name>
<protein>
    <submittedName>
        <fullName evidence="5">Uncharacterized protein</fullName>
    </submittedName>
</protein>
<gene>
    <name evidence="5" type="ORF">Ahy_B04g072968</name>
</gene>
<evidence type="ECO:0000256" key="1">
    <source>
        <dbReference type="ARBA" id="ARBA00022692"/>
    </source>
</evidence>
<comment type="caution">
    <text evidence="5">The sequence shown here is derived from an EMBL/GenBank/DDBJ whole genome shotgun (WGS) entry which is preliminary data.</text>
</comment>
<dbReference type="Proteomes" id="UP000289738">
    <property type="component" value="Chromosome B04"/>
</dbReference>
<feature type="transmembrane region" description="Helical" evidence="4">
    <location>
        <begin position="45"/>
        <end position="66"/>
    </location>
</feature>
<dbReference type="InterPro" id="IPR030184">
    <property type="entry name" value="WAT1-related"/>
</dbReference>
<evidence type="ECO:0000256" key="3">
    <source>
        <dbReference type="ARBA" id="ARBA00023136"/>
    </source>
</evidence>
<keyword evidence="2 4" id="KW-1133">Transmembrane helix</keyword>
<feature type="transmembrane region" description="Helical" evidence="4">
    <location>
        <begin position="78"/>
        <end position="95"/>
    </location>
</feature>
<proteinExistence type="predicted"/>
<evidence type="ECO:0000313" key="5">
    <source>
        <dbReference type="EMBL" id="RYR15987.1"/>
    </source>
</evidence>
<dbReference type="PANTHER" id="PTHR31218">
    <property type="entry name" value="WAT1-RELATED PROTEIN"/>
    <property type="match status" value="1"/>
</dbReference>
<reference evidence="5 6" key="1">
    <citation type="submission" date="2019-01" db="EMBL/GenBank/DDBJ databases">
        <title>Sequencing of cultivated peanut Arachis hypogaea provides insights into genome evolution and oil improvement.</title>
        <authorList>
            <person name="Chen X."/>
        </authorList>
    </citation>
    <scope>NUCLEOTIDE SEQUENCE [LARGE SCALE GENOMIC DNA]</scope>
    <source>
        <strain evidence="6">cv. Fuhuasheng</strain>
        <tissue evidence="5">Leaves</tissue>
    </source>
</reference>
<keyword evidence="3 4" id="KW-0472">Membrane</keyword>
<dbReference type="GO" id="GO:0016020">
    <property type="term" value="C:membrane"/>
    <property type="evidence" value="ECO:0007669"/>
    <property type="project" value="InterPro"/>
</dbReference>
<feature type="transmembrane region" description="Helical" evidence="4">
    <location>
        <begin position="149"/>
        <end position="168"/>
    </location>
</feature>
<accession>A0A444ZP81</accession>
<dbReference type="EMBL" id="SDMP01000014">
    <property type="protein sequence ID" value="RYR15987.1"/>
    <property type="molecule type" value="Genomic_DNA"/>
</dbReference>
<organism evidence="5 6">
    <name type="scientific">Arachis hypogaea</name>
    <name type="common">Peanut</name>
    <dbReference type="NCBI Taxonomy" id="3818"/>
    <lineage>
        <taxon>Eukaryota</taxon>
        <taxon>Viridiplantae</taxon>
        <taxon>Streptophyta</taxon>
        <taxon>Embryophyta</taxon>
        <taxon>Tracheophyta</taxon>
        <taxon>Spermatophyta</taxon>
        <taxon>Magnoliopsida</taxon>
        <taxon>eudicotyledons</taxon>
        <taxon>Gunneridae</taxon>
        <taxon>Pentapetalae</taxon>
        <taxon>rosids</taxon>
        <taxon>fabids</taxon>
        <taxon>Fabales</taxon>
        <taxon>Fabaceae</taxon>
        <taxon>Papilionoideae</taxon>
        <taxon>50 kb inversion clade</taxon>
        <taxon>dalbergioids sensu lato</taxon>
        <taxon>Dalbergieae</taxon>
        <taxon>Pterocarpus clade</taxon>
        <taxon>Arachis</taxon>
    </lineage>
</organism>
<dbReference type="STRING" id="3818.A0A444ZP81"/>
<dbReference type="AlphaFoldDB" id="A0A444ZP81"/>
<evidence type="ECO:0000256" key="2">
    <source>
        <dbReference type="ARBA" id="ARBA00022989"/>
    </source>
</evidence>